<dbReference type="GO" id="GO:0000724">
    <property type="term" value="P:double-strand break repair via homologous recombination"/>
    <property type="evidence" value="ECO:0007669"/>
    <property type="project" value="TreeGrafter"/>
</dbReference>
<dbReference type="GO" id="GO:0016887">
    <property type="term" value="F:ATP hydrolysis activity"/>
    <property type="evidence" value="ECO:0007669"/>
    <property type="project" value="InterPro"/>
</dbReference>
<dbReference type="GO" id="GO:0003697">
    <property type="term" value="F:single-stranded DNA binding"/>
    <property type="evidence" value="ECO:0007669"/>
    <property type="project" value="TreeGrafter"/>
</dbReference>
<dbReference type="AlphaFoldDB" id="A0AAD6UBV7"/>
<evidence type="ECO:0000256" key="4">
    <source>
        <dbReference type="SAM" id="MobiDB-lite"/>
    </source>
</evidence>
<evidence type="ECO:0000313" key="6">
    <source>
        <dbReference type="EMBL" id="KAJ7098490.1"/>
    </source>
</evidence>
<organism evidence="6 7">
    <name type="scientific">Mycena belliarum</name>
    <dbReference type="NCBI Taxonomy" id="1033014"/>
    <lineage>
        <taxon>Eukaryota</taxon>
        <taxon>Fungi</taxon>
        <taxon>Dikarya</taxon>
        <taxon>Basidiomycota</taxon>
        <taxon>Agaricomycotina</taxon>
        <taxon>Agaricomycetes</taxon>
        <taxon>Agaricomycetidae</taxon>
        <taxon>Agaricales</taxon>
        <taxon>Marasmiineae</taxon>
        <taxon>Mycenaceae</taxon>
        <taxon>Mycena</taxon>
    </lineage>
</organism>
<dbReference type="Pfam" id="PF13476">
    <property type="entry name" value="AAA_23"/>
    <property type="match status" value="1"/>
</dbReference>
<name>A0AAD6UBV7_9AGAR</name>
<feature type="compositionally biased region" description="Basic and acidic residues" evidence="4">
    <location>
        <begin position="22"/>
        <end position="40"/>
    </location>
</feature>
<evidence type="ECO:0000259" key="5">
    <source>
        <dbReference type="Pfam" id="PF13476"/>
    </source>
</evidence>
<dbReference type="InterPro" id="IPR027417">
    <property type="entry name" value="P-loop_NTPase"/>
</dbReference>
<accession>A0AAD6UBV7</accession>
<feature type="compositionally biased region" description="Basic and acidic residues" evidence="4">
    <location>
        <begin position="48"/>
        <end position="66"/>
    </location>
</feature>
<feature type="region of interest" description="Disordered" evidence="4">
    <location>
        <begin position="1"/>
        <end position="66"/>
    </location>
</feature>
<evidence type="ECO:0000256" key="1">
    <source>
        <dbReference type="ARBA" id="ARBA00010171"/>
    </source>
</evidence>
<proteinExistence type="inferred from homology"/>
<evidence type="ECO:0000256" key="3">
    <source>
        <dbReference type="ARBA" id="ARBA00023054"/>
    </source>
</evidence>
<dbReference type="Gene3D" id="3.40.50.300">
    <property type="entry name" value="P-loop containing nucleotide triphosphate hydrolases"/>
    <property type="match status" value="1"/>
</dbReference>
<dbReference type="GO" id="GO:0030915">
    <property type="term" value="C:Smc5-Smc6 complex"/>
    <property type="evidence" value="ECO:0007669"/>
    <property type="project" value="TreeGrafter"/>
</dbReference>
<dbReference type="SUPFAM" id="SSF52540">
    <property type="entry name" value="P-loop containing nucleoside triphosphate hydrolases"/>
    <property type="match status" value="1"/>
</dbReference>
<dbReference type="Proteomes" id="UP001222325">
    <property type="component" value="Unassembled WGS sequence"/>
</dbReference>
<sequence>MVRRGDTSDEEPASAALATQVKAEKTKNNGKGKARDEDGSPKGAKRARTNEGGDSVPRDDDVQEERVERVKTLPRDVDGFIPGSIVRITLRNFVTYDAVSFRPGPFLNMILGPNGTGKSSIACAICLGLNWPPKILGRADHLNAFVKIGAADGFIEIELKGPARAPNLVIRRNLSATAKTSTFTLNKWRGGGARCCVSLLVLSCIQVVFNLMISWLHTRCRLRALCQSVAAGQGS</sequence>
<comment type="similarity">
    <text evidence="1">Belongs to the SMC family. SMC5 subfamily.</text>
</comment>
<reference evidence="6" key="1">
    <citation type="submission" date="2023-03" db="EMBL/GenBank/DDBJ databases">
        <title>Massive genome expansion in bonnet fungi (Mycena s.s.) driven by repeated elements and novel gene families across ecological guilds.</title>
        <authorList>
            <consortium name="Lawrence Berkeley National Laboratory"/>
            <person name="Harder C.B."/>
            <person name="Miyauchi S."/>
            <person name="Viragh M."/>
            <person name="Kuo A."/>
            <person name="Thoen E."/>
            <person name="Andreopoulos B."/>
            <person name="Lu D."/>
            <person name="Skrede I."/>
            <person name="Drula E."/>
            <person name="Henrissat B."/>
            <person name="Morin E."/>
            <person name="Kohler A."/>
            <person name="Barry K."/>
            <person name="LaButti K."/>
            <person name="Morin E."/>
            <person name="Salamov A."/>
            <person name="Lipzen A."/>
            <person name="Mereny Z."/>
            <person name="Hegedus B."/>
            <person name="Baldrian P."/>
            <person name="Stursova M."/>
            <person name="Weitz H."/>
            <person name="Taylor A."/>
            <person name="Grigoriev I.V."/>
            <person name="Nagy L.G."/>
            <person name="Martin F."/>
            <person name="Kauserud H."/>
        </authorList>
    </citation>
    <scope>NUCLEOTIDE SEQUENCE</scope>
    <source>
        <strain evidence="6">CBHHK173m</strain>
    </source>
</reference>
<protein>
    <recommendedName>
        <fullName evidence="2">Structural maintenance of chromosomes protein 5</fullName>
    </recommendedName>
</protein>
<keyword evidence="3" id="KW-0175">Coiled coil</keyword>
<dbReference type="PANTHER" id="PTHR45916:SF1">
    <property type="entry name" value="STRUCTURAL MAINTENANCE OF CHROMOSOMES PROTEIN 5"/>
    <property type="match status" value="1"/>
</dbReference>
<keyword evidence="7" id="KW-1185">Reference proteome</keyword>
<evidence type="ECO:0000256" key="2">
    <source>
        <dbReference type="ARBA" id="ARBA00018687"/>
    </source>
</evidence>
<gene>
    <name evidence="6" type="ORF">B0H15DRAFT_579595</name>
</gene>
<dbReference type="InterPro" id="IPR038729">
    <property type="entry name" value="Rad50/SbcC_AAA"/>
</dbReference>
<dbReference type="EMBL" id="JARJCN010000008">
    <property type="protein sequence ID" value="KAJ7098490.1"/>
    <property type="molecule type" value="Genomic_DNA"/>
</dbReference>
<comment type="caution">
    <text evidence="6">The sequence shown here is derived from an EMBL/GenBank/DDBJ whole genome shotgun (WGS) entry which is preliminary data.</text>
</comment>
<dbReference type="GO" id="GO:0005634">
    <property type="term" value="C:nucleus"/>
    <property type="evidence" value="ECO:0007669"/>
    <property type="project" value="TreeGrafter"/>
</dbReference>
<feature type="domain" description="Rad50/SbcC-type AAA" evidence="5">
    <location>
        <begin position="87"/>
        <end position="161"/>
    </location>
</feature>
<dbReference type="PANTHER" id="PTHR45916">
    <property type="entry name" value="STRUCTURAL MAINTENANCE OF CHROMOSOMES PROTEIN 5"/>
    <property type="match status" value="1"/>
</dbReference>
<evidence type="ECO:0000313" key="7">
    <source>
        <dbReference type="Proteomes" id="UP001222325"/>
    </source>
</evidence>